<evidence type="ECO:0000313" key="5">
    <source>
        <dbReference type="RefSeq" id="XP_021856061.2"/>
    </source>
</evidence>
<reference evidence="4" key="1">
    <citation type="journal article" date="2021" name="Nat. Commun.">
        <title>Genomic analyses provide insights into spinach domestication and the genetic basis of agronomic traits.</title>
        <authorList>
            <person name="Cai X."/>
            <person name="Sun X."/>
            <person name="Xu C."/>
            <person name="Sun H."/>
            <person name="Wang X."/>
            <person name="Ge C."/>
            <person name="Zhang Z."/>
            <person name="Wang Q."/>
            <person name="Fei Z."/>
            <person name="Jiao C."/>
            <person name="Wang Q."/>
        </authorList>
    </citation>
    <scope>NUCLEOTIDE SEQUENCE [LARGE SCALE GENOMIC DNA]</scope>
    <source>
        <strain evidence="4">cv. Varoflay</strain>
    </source>
</reference>
<name>A0A9R0K2F6_SPIOL</name>
<feature type="region of interest" description="Disordered" evidence="2">
    <location>
        <begin position="21"/>
        <end position="40"/>
    </location>
</feature>
<dbReference type="Gene3D" id="2.80.10.50">
    <property type="match status" value="1"/>
</dbReference>
<evidence type="ECO:0000256" key="1">
    <source>
        <dbReference type="SAM" id="Coils"/>
    </source>
</evidence>
<proteinExistence type="predicted"/>
<feature type="coiled-coil region" evidence="1">
    <location>
        <begin position="411"/>
        <end position="480"/>
    </location>
</feature>
<dbReference type="PANTHER" id="PTHR31205:SF69">
    <property type="entry name" value="ACTIN CROSS-LINKING PROTEIN (DUF569)"/>
    <property type="match status" value="1"/>
</dbReference>
<gene>
    <name evidence="5" type="primary">LOC110795364</name>
</gene>
<dbReference type="InterPro" id="IPR008999">
    <property type="entry name" value="Actin-crosslinking"/>
</dbReference>
<feature type="domain" description="DUF569" evidence="3">
    <location>
        <begin position="1"/>
        <end position="146"/>
    </location>
</feature>
<dbReference type="AlphaFoldDB" id="A0A9R0K2F6"/>
<feature type="compositionally biased region" description="Acidic residues" evidence="2">
    <location>
        <begin position="264"/>
        <end position="281"/>
    </location>
</feature>
<dbReference type="RefSeq" id="XP_021856061.2">
    <property type="nucleotide sequence ID" value="XM_022000369.2"/>
</dbReference>
<dbReference type="PANTHER" id="PTHR31205">
    <property type="entry name" value="ACTIN CROSS-LINKING PROTEIN (DUF569)"/>
    <property type="match status" value="1"/>
</dbReference>
<dbReference type="GeneID" id="110795364"/>
<evidence type="ECO:0000313" key="4">
    <source>
        <dbReference type="Proteomes" id="UP000813463"/>
    </source>
</evidence>
<dbReference type="InterPro" id="IPR007679">
    <property type="entry name" value="DUF569"/>
</dbReference>
<organism evidence="4 5">
    <name type="scientific">Spinacia oleracea</name>
    <name type="common">Spinach</name>
    <dbReference type="NCBI Taxonomy" id="3562"/>
    <lineage>
        <taxon>Eukaryota</taxon>
        <taxon>Viridiplantae</taxon>
        <taxon>Streptophyta</taxon>
        <taxon>Embryophyta</taxon>
        <taxon>Tracheophyta</taxon>
        <taxon>Spermatophyta</taxon>
        <taxon>Magnoliopsida</taxon>
        <taxon>eudicotyledons</taxon>
        <taxon>Gunneridae</taxon>
        <taxon>Pentapetalae</taxon>
        <taxon>Caryophyllales</taxon>
        <taxon>Chenopodiaceae</taxon>
        <taxon>Chenopodioideae</taxon>
        <taxon>Anserineae</taxon>
        <taxon>Spinacia</taxon>
    </lineage>
</organism>
<dbReference type="Pfam" id="PF04601">
    <property type="entry name" value="DUF569"/>
    <property type="match status" value="1"/>
</dbReference>
<sequence length="491" mass="55478">MDSFKKAKVVRLRSQHQKYLTASEDEDSVKQSRNGSSKNARWTIEPIEGKPNVIRLKSCYSWKYLSASEEPFLLGWTGKRVFQSSPRLRLDSTVEWEPIKHGSGSLVKLMTRNGNFLRGNAGVPPWNNSVTHDVPSRNTTQDWILWNVDIIEVDYQSTDDVEDKNSVVEESIGCNVEDHIHGSFSSVTTMEEAKHSYQVGSPVSSSTPTSARSNSEVPTTPSPRASPTASEKSTQDWPQTKHSGSFNKLKSMLDGLQDLLDGTEEEDTKADDDDDDDDETSAEFSSHQPHQLDVRMVKQTLLGLKNMNFETMLSSGRDKRMYKSINVLIADAKLSSHGQDTLKDLINLKNQLKSMRNDRIFAYQELNDYKTFCTRKLEVKAQLKKDAAKAHELETLEDGFSNTLATAIAKRDILLKQIEEVDSRIKAAERTQADNAVEIEQLISRMGDNSQCLREMDRNEKSLQAKKVEAENTLESVEEQWLQLKGLLQDI</sequence>
<keyword evidence="1" id="KW-0175">Coiled coil</keyword>
<dbReference type="CDD" id="cd23340">
    <property type="entry name" value="beta-trefoil_FSCN_ACP-like"/>
    <property type="match status" value="1"/>
</dbReference>
<dbReference type="SUPFAM" id="SSF50405">
    <property type="entry name" value="Actin-crosslinking proteins"/>
    <property type="match status" value="1"/>
</dbReference>
<keyword evidence="4" id="KW-1185">Reference proteome</keyword>
<evidence type="ECO:0000256" key="2">
    <source>
        <dbReference type="SAM" id="MobiDB-lite"/>
    </source>
</evidence>
<feature type="compositionally biased region" description="Polar residues" evidence="2">
    <location>
        <begin position="231"/>
        <end position="248"/>
    </location>
</feature>
<feature type="region of interest" description="Disordered" evidence="2">
    <location>
        <begin position="191"/>
        <end position="248"/>
    </location>
</feature>
<feature type="region of interest" description="Disordered" evidence="2">
    <location>
        <begin position="264"/>
        <end position="291"/>
    </location>
</feature>
<dbReference type="Proteomes" id="UP000813463">
    <property type="component" value="Chromosome 1"/>
</dbReference>
<feature type="compositionally biased region" description="Polar residues" evidence="2">
    <location>
        <begin position="31"/>
        <end position="40"/>
    </location>
</feature>
<evidence type="ECO:0000259" key="3">
    <source>
        <dbReference type="Pfam" id="PF04601"/>
    </source>
</evidence>
<protein>
    <recommendedName>
        <fullName evidence="3">DUF569 domain-containing protein</fullName>
    </recommendedName>
</protein>
<reference evidence="5" key="2">
    <citation type="submission" date="2025-08" db="UniProtKB">
        <authorList>
            <consortium name="RefSeq"/>
        </authorList>
    </citation>
    <scope>IDENTIFICATION</scope>
    <source>
        <tissue evidence="5">Leaf</tissue>
    </source>
</reference>
<feature type="compositionally biased region" description="Low complexity" evidence="2">
    <location>
        <begin position="201"/>
        <end position="230"/>
    </location>
</feature>
<dbReference type="KEGG" id="soe:110795364"/>
<accession>A0A9R0K2F6</accession>